<feature type="domain" description="Thiamine-binding protein" evidence="4">
    <location>
        <begin position="313"/>
        <end position="397"/>
    </location>
</feature>
<comment type="similarity">
    <text evidence="1">Belongs to the UPF0045 family.</text>
</comment>
<dbReference type="PANTHER" id="PTHR33777:SF1">
    <property type="entry name" value="UPF0045 PROTEIN ECM15"/>
    <property type="match status" value="1"/>
</dbReference>
<evidence type="ECO:0000259" key="4">
    <source>
        <dbReference type="Pfam" id="PF01910"/>
    </source>
</evidence>
<dbReference type="EMBL" id="JAHCVI010000001">
    <property type="protein sequence ID" value="KAG7290640.1"/>
    <property type="molecule type" value="Genomic_DNA"/>
</dbReference>
<keyword evidence="3" id="KW-0472">Membrane</keyword>
<dbReference type="InterPro" id="IPR002767">
    <property type="entry name" value="Thiamine_BP"/>
</dbReference>
<evidence type="ECO:0000313" key="6">
    <source>
        <dbReference type="Proteomes" id="UP001197093"/>
    </source>
</evidence>
<evidence type="ECO:0000256" key="3">
    <source>
        <dbReference type="SAM" id="Phobius"/>
    </source>
</evidence>
<comment type="caution">
    <text evidence="5">The sequence shown here is derived from an EMBL/GenBank/DDBJ whole genome shotgun (WGS) entry which is preliminary data.</text>
</comment>
<feature type="compositionally biased region" description="Polar residues" evidence="2">
    <location>
        <begin position="201"/>
        <end position="220"/>
    </location>
</feature>
<dbReference type="Gene3D" id="3.30.70.930">
    <property type="match status" value="1"/>
</dbReference>
<dbReference type="PANTHER" id="PTHR33777">
    <property type="entry name" value="UPF0045 PROTEIN ECM15"/>
    <property type="match status" value="1"/>
</dbReference>
<dbReference type="Proteomes" id="UP001197093">
    <property type="component" value="Unassembled WGS sequence"/>
</dbReference>
<dbReference type="NCBIfam" id="TIGR00106">
    <property type="entry name" value="MTH1187 family thiamine-binding protein"/>
    <property type="match status" value="1"/>
</dbReference>
<evidence type="ECO:0000256" key="1">
    <source>
        <dbReference type="ARBA" id="ARBA00010272"/>
    </source>
</evidence>
<accession>A0AAD4I1W2</accession>
<feature type="region of interest" description="Disordered" evidence="2">
    <location>
        <begin position="254"/>
        <end position="295"/>
    </location>
</feature>
<gene>
    <name evidence="5" type="ORF">NEMBOFW57_000643</name>
</gene>
<keyword evidence="3" id="KW-1133">Transmembrane helix</keyword>
<dbReference type="Pfam" id="PF01910">
    <property type="entry name" value="Thiamine_BP"/>
    <property type="match status" value="1"/>
</dbReference>
<dbReference type="SUPFAM" id="SSF89957">
    <property type="entry name" value="MTH1187/YkoF-like"/>
    <property type="match status" value="1"/>
</dbReference>
<dbReference type="InterPro" id="IPR029756">
    <property type="entry name" value="MTH1187/YkoF-like"/>
</dbReference>
<reference evidence="5" key="1">
    <citation type="submission" date="2023-02" db="EMBL/GenBank/DDBJ databases">
        <authorList>
            <person name="Palmer J.M."/>
        </authorList>
    </citation>
    <scope>NUCLEOTIDE SEQUENCE</scope>
    <source>
        <strain evidence="5">FW57</strain>
    </source>
</reference>
<evidence type="ECO:0000256" key="2">
    <source>
        <dbReference type="SAM" id="MobiDB-lite"/>
    </source>
</evidence>
<dbReference type="AlphaFoldDB" id="A0AAD4I1W2"/>
<protein>
    <recommendedName>
        <fullName evidence="4">Thiamine-binding protein domain-containing protein</fullName>
    </recommendedName>
</protein>
<feature type="transmembrane region" description="Helical" evidence="3">
    <location>
        <begin position="26"/>
        <end position="47"/>
    </location>
</feature>
<proteinExistence type="inferred from homology"/>
<evidence type="ECO:0000313" key="5">
    <source>
        <dbReference type="EMBL" id="KAG7290640.1"/>
    </source>
</evidence>
<sequence length="415" mass="45230">MNSNNTNMSRIARVFHRMLPKKPHNWFPKLPLLMVPLILNYMLTLWLPSTAGTASFPAAVLLSKLLTLSPLVLPAIAPVSWGTVLSDPRDAYPAITKVFNVISTASALLHAKTTVSALLYNLPGSYKHRHSIKIPFDVEKRSKWERTATAVEKVLGSITDHPAVAAAGKDALLCALSLGLWAAVRSLDLGNMVRSLYSSTFKSSHDASSGPTKTEQSVQQKQEDEEEPAPAAGRTRTVRARGWPVRTAVFNETVTDEVVQPTPKRRGRPRKVKPEPEPEPEPVPEQEEAFEDAEYEPSPAVRADVGLDSSHQVGTGSVSVAKEVAEVQKLLKASGLTYTMHSAGTTVEGSWDEVMKVVGQAHALVHQTGCVRVQSSMRVGTRTDKAQSAAQKVKRVEELLAKDGDILVLYISIIE</sequence>
<organism evidence="5 6">
    <name type="scientific">Staphylotrichum longicolle</name>
    <dbReference type="NCBI Taxonomy" id="669026"/>
    <lineage>
        <taxon>Eukaryota</taxon>
        <taxon>Fungi</taxon>
        <taxon>Dikarya</taxon>
        <taxon>Ascomycota</taxon>
        <taxon>Pezizomycotina</taxon>
        <taxon>Sordariomycetes</taxon>
        <taxon>Sordariomycetidae</taxon>
        <taxon>Sordariales</taxon>
        <taxon>Chaetomiaceae</taxon>
        <taxon>Staphylotrichum</taxon>
    </lineage>
</organism>
<feature type="region of interest" description="Disordered" evidence="2">
    <location>
        <begin position="201"/>
        <end position="240"/>
    </location>
</feature>
<dbReference type="InterPro" id="IPR051614">
    <property type="entry name" value="UPF0045_domain"/>
</dbReference>
<keyword evidence="3" id="KW-0812">Transmembrane</keyword>
<feature type="compositionally biased region" description="Acidic residues" evidence="2">
    <location>
        <begin position="277"/>
        <end position="295"/>
    </location>
</feature>
<dbReference type="GO" id="GO:0005829">
    <property type="term" value="C:cytosol"/>
    <property type="evidence" value="ECO:0007669"/>
    <property type="project" value="TreeGrafter"/>
</dbReference>
<name>A0AAD4I1W2_9PEZI</name>
<keyword evidence="6" id="KW-1185">Reference proteome</keyword>